<dbReference type="STRING" id="768706.Desor_0414"/>
<sequence>MTNGNEKIKTSRSVMYISSIIVMLFVLFGMFFPEQMGKAADASFAFLTTDFGWLYLLAVGFFTVFVYVVAFSRFGLIKLGKDDDKPEFSNFQWFSMLFGGGMGIGLVFWSVAEPMMHYLSPPVGEGATAESMRTAMRIVFFHWGIHPWVIFAIGGLALAYFQFRKGLPFLISSAFYPLIGDRIYGPIGKAIDILSAFATVFGVATSLGLGSNQIATGLQYIWGIQATPTTVSIIIAVMTMLFTLATISGLHKAMQLAADIKVWLSIGFMVFIFLFGGTVLILNNFTDSLGYYLQNFIGQTLWMGNVDWLKGWTVFYWAWWIAWAPFVGQFVARVSKGRTIREFVLAVTLLPSGFSMVWLSIYAGAAFNLDKLSNGAIQAAVNNDYTTALFATLQQLPMYSITAPLAILLIVASFVGSANSATYVLAMLTSNGDMNPGKQIRSFWGIIQGAFTIILILVGGGTAALAVLRTVSIVAAFPFMLIMIIMCFSIYKALAQEKL</sequence>
<accession>G7W7Q3</accession>
<keyword evidence="5 8" id="KW-0812">Transmembrane</keyword>
<dbReference type="PATRIC" id="fig|768706.3.peg.377"/>
<feature type="transmembrane region" description="Helical" evidence="8">
    <location>
        <begin position="140"/>
        <end position="161"/>
    </location>
</feature>
<keyword evidence="7 8" id="KW-0472">Membrane</keyword>
<dbReference type="GO" id="GO:0022857">
    <property type="term" value="F:transmembrane transporter activity"/>
    <property type="evidence" value="ECO:0007669"/>
    <property type="project" value="InterPro"/>
</dbReference>
<keyword evidence="4" id="KW-1003">Cell membrane</keyword>
<dbReference type="RefSeq" id="WP_014182944.1">
    <property type="nucleotide sequence ID" value="NC_016584.1"/>
</dbReference>
<dbReference type="InterPro" id="IPR000060">
    <property type="entry name" value="BCCT_transptr"/>
</dbReference>
<evidence type="ECO:0000256" key="4">
    <source>
        <dbReference type="ARBA" id="ARBA00022475"/>
    </source>
</evidence>
<evidence type="ECO:0000256" key="6">
    <source>
        <dbReference type="ARBA" id="ARBA00022989"/>
    </source>
</evidence>
<evidence type="ECO:0000313" key="10">
    <source>
        <dbReference type="Proteomes" id="UP000006346"/>
    </source>
</evidence>
<feature type="transmembrane region" description="Helical" evidence="8">
    <location>
        <begin position="473"/>
        <end position="494"/>
    </location>
</feature>
<dbReference type="Proteomes" id="UP000006346">
    <property type="component" value="Chromosome"/>
</dbReference>
<reference evidence="9 10" key="2">
    <citation type="journal article" date="2012" name="J. Bacteriol.">
        <title>Complete genome sequences of Desulfosporosinus orientis DSM765T, Desulfosporosinus youngiae DSM17734T, Desulfosporosinus meridiei DSM13257T, and Desulfosporosinus acidiphilus DSM22704T.</title>
        <authorList>
            <person name="Pester M."/>
            <person name="Brambilla E."/>
            <person name="Alazard D."/>
            <person name="Rattei T."/>
            <person name="Weinmaier T."/>
            <person name="Han J."/>
            <person name="Lucas S."/>
            <person name="Lapidus A."/>
            <person name="Cheng J.F."/>
            <person name="Goodwin L."/>
            <person name="Pitluck S."/>
            <person name="Peters L."/>
            <person name="Ovchinnikova G."/>
            <person name="Teshima H."/>
            <person name="Detter J.C."/>
            <person name="Han C.S."/>
            <person name="Tapia R."/>
            <person name="Land M.L."/>
            <person name="Hauser L."/>
            <person name="Kyrpides N.C."/>
            <person name="Ivanova N.N."/>
            <person name="Pagani I."/>
            <person name="Huntmann M."/>
            <person name="Wei C.L."/>
            <person name="Davenport K.W."/>
            <person name="Daligault H."/>
            <person name="Chain P.S."/>
            <person name="Chen A."/>
            <person name="Mavromatis K."/>
            <person name="Markowitz V."/>
            <person name="Szeto E."/>
            <person name="Mikhailova N."/>
            <person name="Pati A."/>
            <person name="Wagner M."/>
            <person name="Woyke T."/>
            <person name="Ollivier B."/>
            <person name="Klenk H.P."/>
            <person name="Spring S."/>
            <person name="Loy A."/>
        </authorList>
    </citation>
    <scope>NUCLEOTIDE SEQUENCE [LARGE SCALE GENOMIC DNA]</scope>
    <source>
        <strain evidence="10">ATCC 19365 / DSM 765 / NCIMB 8382 / VKM B-1628</strain>
    </source>
</reference>
<feature type="transmembrane region" description="Helical" evidence="8">
    <location>
        <begin position="314"/>
        <end position="331"/>
    </location>
</feature>
<proteinExistence type="inferred from homology"/>
<feature type="transmembrane region" description="Helical" evidence="8">
    <location>
        <begin position="230"/>
        <end position="250"/>
    </location>
</feature>
<evidence type="ECO:0000256" key="3">
    <source>
        <dbReference type="ARBA" id="ARBA00022448"/>
    </source>
</evidence>
<dbReference type="KEGG" id="dor:Desor_0414"/>
<dbReference type="PANTHER" id="PTHR30047">
    <property type="entry name" value="HIGH-AFFINITY CHOLINE TRANSPORT PROTEIN-RELATED"/>
    <property type="match status" value="1"/>
</dbReference>
<dbReference type="OrthoDB" id="9775735at2"/>
<keyword evidence="6 8" id="KW-1133">Transmembrane helix</keyword>
<feature type="transmembrane region" description="Helical" evidence="8">
    <location>
        <begin position="262"/>
        <end position="282"/>
    </location>
</feature>
<feature type="transmembrane region" description="Helical" evidence="8">
    <location>
        <begin position="52"/>
        <end position="72"/>
    </location>
</feature>
<dbReference type="PROSITE" id="PS01303">
    <property type="entry name" value="BCCT"/>
    <property type="match status" value="1"/>
</dbReference>
<dbReference type="Pfam" id="PF02028">
    <property type="entry name" value="BCCT"/>
    <property type="match status" value="1"/>
</dbReference>
<evidence type="ECO:0000256" key="2">
    <source>
        <dbReference type="ARBA" id="ARBA00005658"/>
    </source>
</evidence>
<keyword evidence="10" id="KW-1185">Reference proteome</keyword>
<dbReference type="eggNOG" id="COG1292">
    <property type="taxonomic scope" value="Bacteria"/>
</dbReference>
<reference evidence="10" key="1">
    <citation type="submission" date="2011-11" db="EMBL/GenBank/DDBJ databases">
        <title>Complete sequence of Desulfosporosinus orientis DSM 765.</title>
        <authorList>
            <person name="Lucas S."/>
            <person name="Han J."/>
            <person name="Lapidus A."/>
            <person name="Cheng J.-F."/>
            <person name="Goodwin L."/>
            <person name="Pitluck S."/>
            <person name="Peters L."/>
            <person name="Ovchinnikova G."/>
            <person name="Teshima H."/>
            <person name="Detter J.C."/>
            <person name="Han C."/>
            <person name="Tapia R."/>
            <person name="Land M."/>
            <person name="Hauser L."/>
            <person name="Kyrpides N."/>
            <person name="Ivanova N."/>
            <person name="Pagani I."/>
            <person name="Pester M."/>
            <person name="Spring S."/>
            <person name="Ollivier B."/>
            <person name="Rattei T."/>
            <person name="Klenk H.-P."/>
            <person name="Wagner M."/>
            <person name="Loy A."/>
            <person name="Woyke T."/>
        </authorList>
    </citation>
    <scope>NUCLEOTIDE SEQUENCE [LARGE SCALE GENOMIC DNA]</scope>
    <source>
        <strain evidence="10">ATCC 19365 / DSM 765 / NCIMB 8382 / VKM B-1628</strain>
    </source>
</reference>
<comment type="subcellular location">
    <subcellularLocation>
        <location evidence="1">Cell membrane</location>
        <topology evidence="1">Multi-pass membrane protein</topology>
    </subcellularLocation>
</comment>
<feature type="transmembrane region" description="Helical" evidence="8">
    <location>
        <begin position="343"/>
        <end position="365"/>
    </location>
</feature>
<name>G7W7Q3_DESOD</name>
<feature type="transmembrane region" description="Helical" evidence="8">
    <location>
        <begin position="93"/>
        <end position="112"/>
    </location>
</feature>
<dbReference type="PANTHER" id="PTHR30047:SF7">
    <property type="entry name" value="HIGH-AFFINITY CHOLINE TRANSPORT PROTEIN"/>
    <property type="match status" value="1"/>
</dbReference>
<evidence type="ECO:0000256" key="8">
    <source>
        <dbReference type="SAM" id="Phobius"/>
    </source>
</evidence>
<dbReference type="NCBIfam" id="TIGR00842">
    <property type="entry name" value="bcct"/>
    <property type="match status" value="1"/>
</dbReference>
<evidence type="ECO:0000256" key="5">
    <source>
        <dbReference type="ARBA" id="ARBA00022692"/>
    </source>
</evidence>
<evidence type="ECO:0000256" key="7">
    <source>
        <dbReference type="ARBA" id="ARBA00023136"/>
    </source>
</evidence>
<feature type="transmembrane region" description="Helical" evidence="8">
    <location>
        <begin position="442"/>
        <end position="467"/>
    </location>
</feature>
<feature type="transmembrane region" description="Helical" evidence="8">
    <location>
        <begin position="405"/>
        <end position="430"/>
    </location>
</feature>
<protein>
    <submittedName>
        <fullName evidence="9">Choline/carnitine/betaine transport</fullName>
    </submittedName>
</protein>
<dbReference type="EMBL" id="CP003108">
    <property type="protein sequence ID" value="AET66118.1"/>
    <property type="molecule type" value="Genomic_DNA"/>
</dbReference>
<dbReference type="GO" id="GO:0005886">
    <property type="term" value="C:plasma membrane"/>
    <property type="evidence" value="ECO:0007669"/>
    <property type="project" value="UniProtKB-SubCell"/>
</dbReference>
<organism evidence="9 10">
    <name type="scientific">Desulfosporosinus orientis (strain ATCC 19365 / DSM 765 / NCIMB 8382 / VKM B-1628 / Singapore I)</name>
    <name type="common">Desulfotomaculum orientis</name>
    <dbReference type="NCBI Taxonomy" id="768706"/>
    <lineage>
        <taxon>Bacteria</taxon>
        <taxon>Bacillati</taxon>
        <taxon>Bacillota</taxon>
        <taxon>Clostridia</taxon>
        <taxon>Eubacteriales</taxon>
        <taxon>Desulfitobacteriaceae</taxon>
        <taxon>Desulfosporosinus</taxon>
    </lineage>
</organism>
<dbReference type="HOGENOM" id="CLU_010118_5_0_9"/>
<evidence type="ECO:0000256" key="1">
    <source>
        <dbReference type="ARBA" id="ARBA00004651"/>
    </source>
</evidence>
<dbReference type="AlphaFoldDB" id="G7W7Q3"/>
<keyword evidence="3" id="KW-0813">Transport</keyword>
<dbReference type="InterPro" id="IPR018093">
    <property type="entry name" value="BCCT_CS"/>
</dbReference>
<feature type="transmembrane region" description="Helical" evidence="8">
    <location>
        <begin position="190"/>
        <end position="210"/>
    </location>
</feature>
<comment type="similarity">
    <text evidence="2">Belongs to the BCCT transporter (TC 2.A.15) family.</text>
</comment>
<evidence type="ECO:0000313" key="9">
    <source>
        <dbReference type="EMBL" id="AET66118.1"/>
    </source>
</evidence>
<feature type="transmembrane region" description="Helical" evidence="8">
    <location>
        <begin position="14"/>
        <end position="32"/>
    </location>
</feature>
<gene>
    <name evidence="9" type="ordered locus">Desor_0414</name>
</gene>